<feature type="region of interest" description="Disordered" evidence="24">
    <location>
        <begin position="1051"/>
        <end position="1286"/>
    </location>
</feature>
<dbReference type="GO" id="GO:0007507">
    <property type="term" value="P:heart development"/>
    <property type="evidence" value="ECO:0007669"/>
    <property type="project" value="TreeGrafter"/>
</dbReference>
<feature type="compositionally biased region" description="Polar residues" evidence="24">
    <location>
        <begin position="542"/>
        <end position="568"/>
    </location>
</feature>
<dbReference type="FunFam" id="2.10.110.20:FF:000001">
    <property type="entry name" value="lysine-specific demethylase 6A isoform X2"/>
    <property type="match status" value="1"/>
</dbReference>
<feature type="region of interest" description="Disordered" evidence="24">
    <location>
        <begin position="160"/>
        <end position="195"/>
    </location>
</feature>
<evidence type="ECO:0000256" key="23">
    <source>
        <dbReference type="ARBA" id="ARBA00082905"/>
    </source>
</evidence>
<dbReference type="GO" id="GO:0046872">
    <property type="term" value="F:metal ion binding"/>
    <property type="evidence" value="ECO:0007669"/>
    <property type="project" value="UniProtKB-KW"/>
</dbReference>
<keyword evidence="7" id="KW-0862">Zinc</keyword>
<evidence type="ECO:0000256" key="20">
    <source>
        <dbReference type="ARBA" id="ARBA00069212"/>
    </source>
</evidence>
<protein>
    <recommendedName>
        <fullName evidence="20">Lysine-specific demethylase 6B</fullName>
        <ecNumber evidence="16">1.14.11.68</ecNumber>
    </recommendedName>
    <alternativeName>
        <fullName evidence="21">JmjC domain-containing protein 3</fullName>
    </alternativeName>
    <alternativeName>
        <fullName evidence="23">Jumonji domain-containing protein 3</fullName>
    </alternativeName>
    <alternativeName>
        <fullName evidence="22">[histone H3]-trimethyl-L-lysine(27) demethylase 6B</fullName>
    </alternativeName>
</protein>
<dbReference type="InterPro" id="IPR048562">
    <property type="entry name" value="KDM6A_B-like_C-hel"/>
</dbReference>
<evidence type="ECO:0000256" key="18">
    <source>
        <dbReference type="ARBA" id="ARBA00059748"/>
    </source>
</evidence>
<dbReference type="SMART" id="SM00558">
    <property type="entry name" value="JmjC"/>
    <property type="match status" value="1"/>
</dbReference>
<dbReference type="GO" id="GO:0000978">
    <property type="term" value="F:RNA polymerase II cis-regulatory region sequence-specific DNA binding"/>
    <property type="evidence" value="ECO:0007669"/>
    <property type="project" value="TreeGrafter"/>
</dbReference>
<evidence type="ECO:0000256" key="22">
    <source>
        <dbReference type="ARBA" id="ARBA00079190"/>
    </source>
</evidence>
<dbReference type="InterPro" id="IPR046941">
    <property type="entry name" value="KDM6_GATAL_sf"/>
</dbReference>
<comment type="cofactor">
    <cofactor evidence="1">
        <name>Fe(2+)</name>
        <dbReference type="ChEBI" id="CHEBI:29033"/>
    </cofactor>
</comment>
<keyword evidence="14" id="KW-0539">Nucleus</keyword>
<evidence type="ECO:0000256" key="4">
    <source>
        <dbReference type="ARBA" id="ARBA00022499"/>
    </source>
</evidence>
<feature type="compositionally biased region" description="Low complexity" evidence="24">
    <location>
        <begin position="1368"/>
        <end position="1378"/>
    </location>
</feature>
<dbReference type="SUPFAM" id="SSF51197">
    <property type="entry name" value="Clavaminate synthase-like"/>
    <property type="match status" value="1"/>
</dbReference>
<feature type="region of interest" description="Disordered" evidence="24">
    <location>
        <begin position="246"/>
        <end position="635"/>
    </location>
</feature>
<sequence>MGCVCDRDKTAHVPSAVPHALAQARGEAAGNVMVPYLDWGVCPVPFRARVCFLIACCNTRWLGLVGTASHDGLYSAQFRRCFLVAYAQLEGRCVASSLTGIPDLARRLLVAVGRGILGRGLVIVAVLVTGKNIGDEGNLVTPGVTSVDTQLDQFLQEATPPHGTAAVGGRDGTAAGTERTCADEKDAPGPTGGRTTHGLPQVLVCGLLCAAVEGFTDTASWMHHTAEQFGGRSSRDSFPLSGLNHGPWAPVADRPWAPPSRRVGDKLEPPPRGAWEPPGLLGEDPGYQNIARPHHGYGVAARPGQLPRSRPLQGKMLGGHLKRPAPPLMDHSVIQHAPPPPPPPLPHREEGPSPSKRKRSSSSDQGPHTGFQRVALLPSPPPHYPPPKPSFWSPLHKGGTPWAPPDRKSSLADFQESSKSPMGSFSYKLSLSNPLPISPLTPAGYSQGRGVPPHSLSHNIHAHPPPAPNSQPAMPPLHLGPSGPHRELYGGSDSSPSRDGERSDLPSENLTSVPYSHLAHQPRPAGSISALHRCPPEAWRPQGQNLLQTPQSGNYGMTLETQGQQHQNQAEEARDPGPRHSITPTCSPVITSNPPIFKPPGQTSLYSSSTSTIHATAPPSLSTMPRTPSTWAGKEPMSLTPAALLQPELKEAHGDTARRSHRAPQVQQHLPMAVKPSFSFSGHRPAPSSSTSPSGLLRSKETVSSSRVPVASVVATGPVLCPPQSCSSGPAVTPPQAPRNINEALDKLDAELQDVEKRREWEGMRKRNEEEQERLKREQEVSSKARQDSAIDSLGKLLSGSPVAPACVSSTTTPSPAAAKPSLHPWLGRSGASPRPQGQARLLLPIPSERSRPPPLTPQTDFAREKQKQRQREEWASGKSGSKSPNLKGTSGIAHPPHVDTAPPPTPSSTASLLAPLAPSLSKDCLRDRVSRDALTSVSASSHREPPKLLQALTKETLPPCSTGGLASNSDSDGVPFEEESSELSTILPDGLANIMKMLDESIKKEEEQFSASTAHTFSPPSPLQSYLCAPQLLPATKPSLVEDFGVEAHTSPPVLSRQGSLASPCSRASSLCEGEEEESRPPAAPLRPMDAGPGVGTSYRHSDLAKLYGLPEPAKTDGENEEEEEEEDEDERSCSPPPQRPHLHQTGVSSTFKSLASIMGSQKYAYRGGPFGRPPPNALGGVKYSSSLSLGPDICRQQQDTTPASVPAQGLDGSTQLPDQALPRSAPARQDEGLTETTIKREQDASDPWQQDRDRRKGTVDVSGGEVGTVSNSTKATLESGSLRPELKLTIISESSVAELGRNCEVLLTRHTIPCQLQAEKERRKTKKERERDKEREKRKHRDGSKKHQQRKDRKKKHKEKRETTTSSPSASSSSHSSSRRRHKEGKSHRDKKGRQVLGNLDLQSKEIRDKIRPGEVEERRKRKEEGGCSSGEGESGAWTSSSGNSVAASASSTSTPVAMGSDDFLKLKALGAKVKGKFRESYLLPAFSVKPVFPMDKPIPREKLNPPTPSIYLESKRDAFSPVLLQFCTDPKNPITVIRGLAGSLRLNLGLFSTKSLVEANGDHAVEVRTQVQQPADENWDPSGSSQTWPCESSRSHTTIAKYAQYQASSFQESLQKPVGKIIKFGTNIDLSDPKRWKPQLQELMKLPAFMRVSSSGNMLSQVGHTILGMNTVQLYMKVPGSRTPGHQENNNFCSVNINIGPGDCEWFAVHDNYWQAISDFCESHGVDYLTGSWWPVLEDLYRANIPVYRFIQRPGDLVWINAGTVHWVQAVGWCNNIAWNVGPLNPYQYQLAMERFEWNEVKKVKSIVPMIHVSWNMARTVKITDPDTYKMIKHCLLQSIKHIQILRDQLVVAGKKISYQSRVKDEPAYYCNECDVEVFNLLFVTSENGSKKMYVVHCEDCARQRSQNLSGVVVLEQYRMEELMSIYDNFTLAPSPSSR</sequence>
<evidence type="ECO:0000256" key="21">
    <source>
        <dbReference type="ARBA" id="ARBA00078702"/>
    </source>
</evidence>
<dbReference type="Gene3D" id="2.60.120.650">
    <property type="entry name" value="Cupin"/>
    <property type="match status" value="1"/>
</dbReference>
<feature type="compositionally biased region" description="Low complexity" evidence="24">
    <location>
        <begin position="1437"/>
        <end position="1457"/>
    </location>
</feature>
<feature type="compositionally biased region" description="Polar residues" evidence="24">
    <location>
        <begin position="1270"/>
        <end position="1281"/>
    </location>
</feature>
<evidence type="ECO:0000256" key="10">
    <source>
        <dbReference type="ARBA" id="ARBA00022964"/>
    </source>
</evidence>
<dbReference type="GO" id="GO:0010468">
    <property type="term" value="P:regulation of gene expression"/>
    <property type="evidence" value="ECO:0007669"/>
    <property type="project" value="TreeGrafter"/>
</dbReference>
<evidence type="ECO:0000256" key="14">
    <source>
        <dbReference type="ARBA" id="ARBA00023242"/>
    </source>
</evidence>
<dbReference type="EC" id="1.14.11.68" evidence="16"/>
<evidence type="ECO:0000313" key="26">
    <source>
        <dbReference type="EMBL" id="KPP62999.1"/>
    </source>
</evidence>
<feature type="compositionally biased region" description="Polar residues" evidence="24">
    <location>
        <begin position="1058"/>
        <end position="1070"/>
    </location>
</feature>
<comment type="cofactor">
    <cofactor evidence="2">
        <name>L-ascorbate</name>
        <dbReference type="ChEBI" id="CHEBI:38290"/>
    </cofactor>
</comment>
<comment type="subcellular location">
    <subcellularLocation>
        <location evidence="3">Nucleus</location>
    </subcellularLocation>
</comment>
<evidence type="ECO:0000259" key="25">
    <source>
        <dbReference type="PROSITE" id="PS51184"/>
    </source>
</evidence>
<feature type="region of interest" description="Disordered" evidence="24">
    <location>
        <begin position="1310"/>
        <end position="1460"/>
    </location>
</feature>
<dbReference type="PANTHER" id="PTHR14017:SF5">
    <property type="entry name" value="LYSINE-SPECIFIC DEMETHYLASE 6B"/>
    <property type="match status" value="1"/>
</dbReference>
<evidence type="ECO:0000256" key="8">
    <source>
        <dbReference type="ARBA" id="ARBA00022843"/>
    </source>
</evidence>
<comment type="subunit">
    <text evidence="19">Interacts with TLE1. Component of the MLL4 complex, at least composed of KMT2B/MLL4, ASH2L, RBBP5, WDR5, and KDM6B. Interacts with TBX21, SMARCA4, SMARCC1 and SMARCC2.</text>
</comment>
<evidence type="ECO:0000256" key="9">
    <source>
        <dbReference type="ARBA" id="ARBA00022853"/>
    </source>
</evidence>
<dbReference type="GO" id="GO:0008168">
    <property type="term" value="F:methyltransferase activity"/>
    <property type="evidence" value="ECO:0007669"/>
    <property type="project" value="UniProtKB-KW"/>
</dbReference>
<evidence type="ECO:0000256" key="24">
    <source>
        <dbReference type="SAM" id="MobiDB-lite"/>
    </source>
</evidence>
<feature type="region of interest" description="Disordered" evidence="24">
    <location>
        <begin position="1005"/>
        <end position="1027"/>
    </location>
</feature>
<dbReference type="Proteomes" id="UP000034805">
    <property type="component" value="Unassembled WGS sequence"/>
</dbReference>
<feature type="region of interest" description="Disordered" evidence="24">
    <location>
        <begin position="676"/>
        <end position="708"/>
    </location>
</feature>
<feature type="compositionally biased region" description="Basic and acidic residues" evidence="24">
    <location>
        <begin position="1405"/>
        <end position="1428"/>
    </location>
</feature>
<keyword evidence="13" id="KW-0395">Inflammatory response</keyword>
<keyword evidence="11" id="KW-0560">Oxidoreductase</keyword>
<evidence type="ECO:0000256" key="6">
    <source>
        <dbReference type="ARBA" id="ARBA00022723"/>
    </source>
</evidence>
<keyword evidence="9" id="KW-0156">Chromatin regulator</keyword>
<dbReference type="InterPro" id="IPR051630">
    <property type="entry name" value="Corepressor-Demethylase"/>
</dbReference>
<dbReference type="GO" id="GO:0071558">
    <property type="term" value="F:histone H3K27me2/H3K27me3 demethylase activity"/>
    <property type="evidence" value="ECO:0007669"/>
    <property type="project" value="UniProtKB-EC"/>
</dbReference>
<feature type="compositionally biased region" description="Basic residues" evidence="24">
    <location>
        <begin position="1379"/>
        <end position="1396"/>
    </location>
</feature>
<evidence type="ECO:0000256" key="11">
    <source>
        <dbReference type="ARBA" id="ARBA00023002"/>
    </source>
</evidence>
<feature type="compositionally biased region" description="Basic and acidic residues" evidence="24">
    <location>
        <begin position="862"/>
        <end position="876"/>
    </location>
</feature>
<dbReference type="InterPro" id="IPR003347">
    <property type="entry name" value="JmjC_dom"/>
</dbReference>
<keyword evidence="26" id="KW-0489">Methyltransferase</keyword>
<keyword evidence="12" id="KW-0408">Iron</keyword>
<feature type="domain" description="JmjC" evidence="25">
    <location>
        <begin position="1638"/>
        <end position="1801"/>
    </location>
</feature>
<feature type="compositionally biased region" description="Basic residues" evidence="24">
    <location>
        <begin position="1338"/>
        <end position="1361"/>
    </location>
</feature>
<comment type="caution">
    <text evidence="26">The sequence shown here is derived from an EMBL/GenBank/DDBJ whole genome shotgun (WGS) entry which is preliminary data.</text>
</comment>
<dbReference type="FunFam" id="1.20.58.1370:FF:000001">
    <property type="entry name" value="lysine-specific demethylase 6A isoform X2"/>
    <property type="match status" value="1"/>
</dbReference>
<evidence type="ECO:0000313" key="27">
    <source>
        <dbReference type="Proteomes" id="UP000034805"/>
    </source>
</evidence>
<evidence type="ECO:0000256" key="19">
    <source>
        <dbReference type="ARBA" id="ARBA00063549"/>
    </source>
</evidence>
<evidence type="ECO:0000256" key="13">
    <source>
        <dbReference type="ARBA" id="ARBA00023198"/>
    </source>
</evidence>
<feature type="compositionally biased region" description="Pro residues" evidence="24">
    <location>
        <begin position="378"/>
        <end position="389"/>
    </location>
</feature>
<comment type="catalytic activity">
    <reaction evidence="17">
        <text>N(6),N(6),N(6)-trimethyl-L-lysyl(27)-[histone H3] + 2 2-oxoglutarate + 2 O2 = N(6)-methyl-L-lysyl(27)-[histone H3] + 2 formaldehyde + 2 succinate + 2 CO2</text>
        <dbReference type="Rhea" id="RHEA:60224"/>
        <dbReference type="Rhea" id="RHEA-COMP:15535"/>
        <dbReference type="Rhea" id="RHEA-COMP:15544"/>
        <dbReference type="ChEBI" id="CHEBI:15379"/>
        <dbReference type="ChEBI" id="CHEBI:16526"/>
        <dbReference type="ChEBI" id="CHEBI:16810"/>
        <dbReference type="ChEBI" id="CHEBI:16842"/>
        <dbReference type="ChEBI" id="CHEBI:30031"/>
        <dbReference type="ChEBI" id="CHEBI:61929"/>
        <dbReference type="ChEBI" id="CHEBI:61961"/>
        <dbReference type="EC" id="1.14.11.68"/>
    </reaction>
</comment>
<keyword evidence="4" id="KW-1017">Isopeptide bond</keyword>
<feature type="region of interest" description="Disordered" evidence="24">
    <location>
        <begin position="763"/>
        <end position="915"/>
    </location>
</feature>
<feature type="compositionally biased region" description="Polar residues" evidence="24">
    <location>
        <begin position="582"/>
        <end position="594"/>
    </location>
</feature>
<feature type="compositionally biased region" description="Polar residues" evidence="24">
    <location>
        <begin position="601"/>
        <end position="630"/>
    </location>
</feature>
<evidence type="ECO:0000256" key="3">
    <source>
        <dbReference type="ARBA" id="ARBA00004123"/>
    </source>
</evidence>
<dbReference type="GO" id="GO:0044666">
    <property type="term" value="C:MLL3/4 complex"/>
    <property type="evidence" value="ECO:0007669"/>
    <property type="project" value="TreeGrafter"/>
</dbReference>
<dbReference type="Gene3D" id="1.20.58.1370">
    <property type="match status" value="1"/>
</dbReference>
<comment type="function">
    <text evidence="18">Histone demethylase that specifically demethylates 'Lys-27' of histone H3, thereby playing a central role in histone code. Demethylates trimethylated and dimethylated H3 'Lys-27'. Plays a central role in regulation of posterior development, by regulating HOX gene expression. Involved in inflammatory response by participating in macrophage differentiation in case of inflammation by regulating gene expression and macrophage differentiation. Plays a demethylase-independent role in chromatin remodeling to regulate T-box family member-dependent gene expression by acting as a link between T-box factors and the SMARCA4-containing SWI/SNF remodeling complex.</text>
</comment>
<evidence type="ECO:0000256" key="1">
    <source>
        <dbReference type="ARBA" id="ARBA00001954"/>
    </source>
</evidence>
<feature type="compositionally biased region" description="Basic and acidic residues" evidence="24">
    <location>
        <begin position="763"/>
        <end position="789"/>
    </location>
</feature>
<dbReference type="EMBL" id="JARO02008223">
    <property type="protein sequence ID" value="KPP62999.1"/>
    <property type="molecule type" value="Genomic_DNA"/>
</dbReference>
<evidence type="ECO:0000256" key="17">
    <source>
        <dbReference type="ARBA" id="ARBA00048695"/>
    </source>
</evidence>
<dbReference type="GO" id="GO:0006954">
    <property type="term" value="P:inflammatory response"/>
    <property type="evidence" value="ECO:0007669"/>
    <property type="project" value="UniProtKB-KW"/>
</dbReference>
<dbReference type="Pfam" id="PF21326">
    <property type="entry name" value="KDM6_GATAL"/>
    <property type="match status" value="1"/>
</dbReference>
<feature type="compositionally biased region" description="Acidic residues" evidence="24">
    <location>
        <begin position="1120"/>
        <end position="1132"/>
    </location>
</feature>
<dbReference type="PROSITE" id="PS51184">
    <property type="entry name" value="JMJC"/>
    <property type="match status" value="1"/>
</dbReference>
<organism evidence="26 27">
    <name type="scientific">Scleropages formosus</name>
    <name type="common">Asian bonytongue</name>
    <name type="synonym">Osteoglossum formosum</name>
    <dbReference type="NCBI Taxonomy" id="113540"/>
    <lineage>
        <taxon>Eukaryota</taxon>
        <taxon>Metazoa</taxon>
        <taxon>Chordata</taxon>
        <taxon>Craniata</taxon>
        <taxon>Vertebrata</taxon>
        <taxon>Euteleostomi</taxon>
        <taxon>Actinopterygii</taxon>
        <taxon>Neopterygii</taxon>
        <taxon>Teleostei</taxon>
        <taxon>Osteoglossocephala</taxon>
        <taxon>Osteoglossomorpha</taxon>
        <taxon>Osteoglossiformes</taxon>
        <taxon>Osteoglossidae</taxon>
        <taxon>Scleropages</taxon>
    </lineage>
</organism>
<feature type="region of interest" description="Disordered" evidence="24">
    <location>
        <begin position="955"/>
        <end position="989"/>
    </location>
</feature>
<evidence type="ECO:0000256" key="16">
    <source>
        <dbReference type="ARBA" id="ARBA00034525"/>
    </source>
</evidence>
<dbReference type="Pfam" id="PF21322">
    <property type="entry name" value="KDM6_C-hel"/>
    <property type="match status" value="1"/>
</dbReference>
<proteinExistence type="inferred from homology"/>
<feature type="compositionally biased region" description="Basic and acidic residues" evidence="24">
    <location>
        <begin position="569"/>
        <end position="578"/>
    </location>
</feature>
<gene>
    <name evidence="26" type="ORF">Z043_118770</name>
</gene>
<keyword evidence="8" id="KW-0832">Ubl conjugation</keyword>
<dbReference type="GO" id="GO:0032259">
    <property type="term" value="P:methylation"/>
    <property type="evidence" value="ECO:0007669"/>
    <property type="project" value="UniProtKB-KW"/>
</dbReference>
<comment type="similarity">
    <text evidence="15">Belongs to the UTX family.</text>
</comment>
<feature type="region of interest" description="Disordered" evidence="24">
    <location>
        <begin position="652"/>
        <end position="671"/>
    </location>
</feature>
<dbReference type="InterPro" id="IPR048560">
    <property type="entry name" value="KDM6A_B-like_GATAL"/>
</dbReference>
<dbReference type="STRING" id="113540.ENSSFOP00015024560"/>
<evidence type="ECO:0000256" key="12">
    <source>
        <dbReference type="ARBA" id="ARBA00023004"/>
    </source>
</evidence>
<evidence type="ECO:0000256" key="7">
    <source>
        <dbReference type="ARBA" id="ARBA00022833"/>
    </source>
</evidence>
<feature type="compositionally biased region" description="Polar residues" evidence="24">
    <location>
        <begin position="879"/>
        <end position="889"/>
    </location>
</feature>
<dbReference type="Pfam" id="PF02373">
    <property type="entry name" value="JmjC"/>
    <property type="match status" value="1"/>
</dbReference>
<keyword evidence="5" id="KW-0597">Phosphoprotein</keyword>
<dbReference type="FunFam" id="2.60.120.650:FF:000009">
    <property type="entry name" value="Putative lysine-specific demethylase 6B"/>
    <property type="match status" value="1"/>
</dbReference>
<feature type="compositionally biased region" description="Basic and acidic residues" evidence="24">
    <location>
        <begin position="1320"/>
        <end position="1337"/>
    </location>
</feature>
<accession>A0A0P7UM65</accession>
<keyword evidence="26" id="KW-0808">Transferase</keyword>
<dbReference type="PANTHER" id="PTHR14017">
    <property type="entry name" value="LYSINE-SPECIFIC DEMETHYLASE"/>
    <property type="match status" value="1"/>
</dbReference>
<name>A0A0P7UM65_SCLFO</name>
<reference evidence="26 27" key="1">
    <citation type="submission" date="2015-08" db="EMBL/GenBank/DDBJ databases">
        <title>The genome of the Asian arowana (Scleropages formosus).</title>
        <authorList>
            <person name="Tan M.H."/>
            <person name="Gan H.M."/>
            <person name="Croft L.J."/>
            <person name="Austin C.M."/>
        </authorList>
    </citation>
    <scope>NUCLEOTIDE SEQUENCE [LARGE SCALE GENOMIC DNA]</scope>
    <source>
        <strain evidence="26">Aro1</strain>
    </source>
</reference>
<feature type="compositionally biased region" description="Basic and acidic residues" evidence="24">
    <location>
        <begin position="496"/>
        <end position="505"/>
    </location>
</feature>
<feature type="compositionally biased region" description="Basic and acidic residues" evidence="24">
    <location>
        <begin position="1239"/>
        <end position="1260"/>
    </location>
</feature>
<dbReference type="Gene3D" id="2.10.110.20">
    <property type="match status" value="1"/>
</dbReference>
<keyword evidence="10" id="KW-0223">Dioxygenase</keyword>
<dbReference type="GO" id="GO:0031490">
    <property type="term" value="F:chromatin DNA binding"/>
    <property type="evidence" value="ECO:0007669"/>
    <property type="project" value="TreeGrafter"/>
</dbReference>
<evidence type="ECO:0000256" key="2">
    <source>
        <dbReference type="ARBA" id="ARBA00001961"/>
    </source>
</evidence>
<evidence type="ECO:0000256" key="15">
    <source>
        <dbReference type="ARBA" id="ARBA00034483"/>
    </source>
</evidence>
<feature type="compositionally biased region" description="Low complexity" evidence="24">
    <location>
        <begin position="685"/>
        <end position="694"/>
    </location>
</feature>
<feature type="compositionally biased region" description="Polar residues" evidence="24">
    <location>
        <begin position="1010"/>
        <end position="1019"/>
    </location>
</feature>
<feature type="compositionally biased region" description="Pro residues" evidence="24">
    <location>
        <begin position="463"/>
        <end position="475"/>
    </location>
</feature>
<keyword evidence="6" id="KW-0479">Metal-binding</keyword>
<evidence type="ECO:0000256" key="5">
    <source>
        <dbReference type="ARBA" id="ARBA00022553"/>
    </source>
</evidence>
<feature type="compositionally biased region" description="Low complexity" evidence="24">
    <location>
        <begin position="429"/>
        <end position="442"/>
    </location>
</feature>